<evidence type="ECO:0000313" key="1">
    <source>
        <dbReference type="EMBL" id="KAG2311920.1"/>
    </source>
</evidence>
<dbReference type="Proteomes" id="UP000886595">
    <property type="component" value="Unassembled WGS sequence"/>
</dbReference>
<sequence length="87" mass="10009">MKKYDGGSESEYEDEELPPKKELGYLEFIQKTKESVRTHGRSRSLGVRLSVISRLVEGFRQRAQVFEDDTKLLMKFKSGTVEANLNP</sequence>
<comment type="caution">
    <text evidence="1">The sequence shown here is derived from an EMBL/GenBank/DDBJ whole genome shotgun (WGS) entry which is preliminary data.</text>
</comment>
<accession>A0A8X8AT46</accession>
<keyword evidence="2" id="KW-1185">Reference proteome</keyword>
<proteinExistence type="predicted"/>
<name>A0A8X8AT46_BRACI</name>
<reference evidence="1 2" key="1">
    <citation type="submission" date="2020-02" db="EMBL/GenBank/DDBJ databases">
        <authorList>
            <person name="Ma Q."/>
            <person name="Huang Y."/>
            <person name="Song X."/>
            <person name="Pei D."/>
        </authorList>
    </citation>
    <scope>NUCLEOTIDE SEQUENCE [LARGE SCALE GENOMIC DNA]</scope>
    <source>
        <strain evidence="1">Sxm20200214</strain>
        <tissue evidence="1">Leaf</tissue>
    </source>
</reference>
<gene>
    <name evidence="1" type="ORF">Bca52824_023477</name>
</gene>
<protein>
    <submittedName>
        <fullName evidence="1">Uncharacterized protein</fullName>
    </submittedName>
</protein>
<dbReference type="EMBL" id="JAAMPC010000005">
    <property type="protein sequence ID" value="KAG2311920.1"/>
    <property type="molecule type" value="Genomic_DNA"/>
</dbReference>
<dbReference type="AlphaFoldDB" id="A0A8X8AT46"/>
<organism evidence="1 2">
    <name type="scientific">Brassica carinata</name>
    <name type="common">Ethiopian mustard</name>
    <name type="synonym">Abyssinian cabbage</name>
    <dbReference type="NCBI Taxonomy" id="52824"/>
    <lineage>
        <taxon>Eukaryota</taxon>
        <taxon>Viridiplantae</taxon>
        <taxon>Streptophyta</taxon>
        <taxon>Embryophyta</taxon>
        <taxon>Tracheophyta</taxon>
        <taxon>Spermatophyta</taxon>
        <taxon>Magnoliopsida</taxon>
        <taxon>eudicotyledons</taxon>
        <taxon>Gunneridae</taxon>
        <taxon>Pentapetalae</taxon>
        <taxon>rosids</taxon>
        <taxon>malvids</taxon>
        <taxon>Brassicales</taxon>
        <taxon>Brassicaceae</taxon>
        <taxon>Brassiceae</taxon>
        <taxon>Brassica</taxon>
    </lineage>
</organism>
<evidence type="ECO:0000313" key="2">
    <source>
        <dbReference type="Proteomes" id="UP000886595"/>
    </source>
</evidence>